<dbReference type="Proteomes" id="UP000236305">
    <property type="component" value="Unassembled WGS sequence"/>
</dbReference>
<protein>
    <submittedName>
        <fullName evidence="1">Uncharacterized protein</fullName>
    </submittedName>
</protein>
<comment type="caution">
    <text evidence="1">The sequence shown here is derived from an EMBL/GenBank/DDBJ whole genome shotgun (WGS) entry which is preliminary data.</text>
</comment>
<proteinExistence type="predicted"/>
<evidence type="ECO:0000313" key="2">
    <source>
        <dbReference type="Proteomes" id="UP000236305"/>
    </source>
</evidence>
<evidence type="ECO:0000313" key="1">
    <source>
        <dbReference type="EMBL" id="PNH36658.1"/>
    </source>
</evidence>
<name>A0AA45AS10_VERDA</name>
<dbReference type="AlphaFoldDB" id="A0AA45AS10"/>
<sequence>MVTKIAAQTTIKHPVMTQDKIMSPPFSNAFAIASVAVIKAVFGNTNDHHVM</sequence>
<accession>A0AA45AS10</accession>
<dbReference type="EMBL" id="MPSH01000001">
    <property type="protein sequence ID" value="PNH36658.1"/>
    <property type="molecule type" value="Genomic_DNA"/>
</dbReference>
<gene>
    <name evidence="1" type="ORF">BJF96_g289</name>
</gene>
<organism evidence="1 2">
    <name type="scientific">Verticillium dahliae</name>
    <name type="common">Verticillium wilt</name>
    <dbReference type="NCBI Taxonomy" id="27337"/>
    <lineage>
        <taxon>Eukaryota</taxon>
        <taxon>Fungi</taxon>
        <taxon>Dikarya</taxon>
        <taxon>Ascomycota</taxon>
        <taxon>Pezizomycotina</taxon>
        <taxon>Sordariomycetes</taxon>
        <taxon>Hypocreomycetidae</taxon>
        <taxon>Glomerellales</taxon>
        <taxon>Plectosphaerellaceae</taxon>
        <taxon>Verticillium</taxon>
    </lineage>
</organism>
<reference evidence="1 2" key="1">
    <citation type="submission" date="2017-12" db="EMBL/GenBank/DDBJ databases">
        <title>Comparative genomics yields insights into virulence evolution of Verticillium dahliae.</title>
        <authorList>
            <person name="Fan R."/>
            <person name="Armitage A.D."/>
            <person name="Cascant-Lopez E."/>
            <person name="Sobczyk M."/>
            <person name="Cockerton H.M."/>
            <person name="Harrison R.J."/>
        </authorList>
    </citation>
    <scope>NUCLEOTIDE SEQUENCE [LARGE SCALE GENOMIC DNA]</scope>
    <source>
        <strain evidence="1 2">12008</strain>
    </source>
</reference>